<dbReference type="Gene3D" id="3.40.50.12780">
    <property type="entry name" value="N-terminal domain of ligase-like"/>
    <property type="match status" value="1"/>
</dbReference>
<dbReference type="SUPFAM" id="SSF56801">
    <property type="entry name" value="Acetyl-CoA synthetase-like"/>
    <property type="match status" value="1"/>
</dbReference>
<dbReference type="Proteomes" id="UP001268542">
    <property type="component" value="Unassembled WGS sequence"/>
</dbReference>
<reference evidence="3 4" key="1">
    <citation type="submission" date="2023-08" db="EMBL/GenBank/DDBJ databases">
        <title>Nocardioides seae sp. nov., a bacterium isolated from a soil.</title>
        <authorList>
            <person name="Wang X."/>
        </authorList>
    </citation>
    <scope>NUCLEOTIDE SEQUENCE [LARGE SCALE GENOMIC DNA]</scope>
    <source>
        <strain evidence="3 4">YZH12</strain>
    </source>
</reference>
<feature type="domain" description="AMP-dependent synthetase/ligase" evidence="1">
    <location>
        <begin position="24"/>
        <end position="376"/>
    </location>
</feature>
<dbReference type="PANTHER" id="PTHR43767">
    <property type="entry name" value="LONG-CHAIN-FATTY-ACID--COA LIGASE"/>
    <property type="match status" value="1"/>
</dbReference>
<dbReference type="Gene3D" id="3.30.300.30">
    <property type="match status" value="1"/>
</dbReference>
<accession>A0ABU3PR02</accession>
<organism evidence="3 4">
    <name type="scientific">Nocardioides imazamoxiresistens</name>
    <dbReference type="NCBI Taxonomy" id="3231893"/>
    <lineage>
        <taxon>Bacteria</taxon>
        <taxon>Bacillati</taxon>
        <taxon>Actinomycetota</taxon>
        <taxon>Actinomycetes</taxon>
        <taxon>Propionibacteriales</taxon>
        <taxon>Nocardioidaceae</taxon>
        <taxon>Nocardioides</taxon>
    </lineage>
</organism>
<dbReference type="InterPro" id="IPR020845">
    <property type="entry name" value="AMP-binding_CS"/>
</dbReference>
<dbReference type="RefSeq" id="WP_315730606.1">
    <property type="nucleotide sequence ID" value="NZ_JAVYII010000001.1"/>
</dbReference>
<comment type="caution">
    <text evidence="3">The sequence shown here is derived from an EMBL/GenBank/DDBJ whole genome shotgun (WGS) entry which is preliminary data.</text>
</comment>
<evidence type="ECO:0000313" key="4">
    <source>
        <dbReference type="Proteomes" id="UP001268542"/>
    </source>
</evidence>
<dbReference type="EMBL" id="JAVYII010000001">
    <property type="protein sequence ID" value="MDT9591647.1"/>
    <property type="molecule type" value="Genomic_DNA"/>
</dbReference>
<dbReference type="InterPro" id="IPR025110">
    <property type="entry name" value="AMP-bd_C"/>
</dbReference>
<dbReference type="InterPro" id="IPR045851">
    <property type="entry name" value="AMP-bd_C_sf"/>
</dbReference>
<proteinExistence type="predicted"/>
<name>A0ABU3PR02_9ACTN</name>
<dbReference type="Pfam" id="PF00501">
    <property type="entry name" value="AMP-binding"/>
    <property type="match status" value="1"/>
</dbReference>
<evidence type="ECO:0000259" key="1">
    <source>
        <dbReference type="Pfam" id="PF00501"/>
    </source>
</evidence>
<evidence type="ECO:0000259" key="2">
    <source>
        <dbReference type="Pfam" id="PF13193"/>
    </source>
</evidence>
<dbReference type="InterPro" id="IPR050237">
    <property type="entry name" value="ATP-dep_AMP-bd_enzyme"/>
</dbReference>
<dbReference type="Pfam" id="PF13193">
    <property type="entry name" value="AMP-binding_C"/>
    <property type="match status" value="1"/>
</dbReference>
<dbReference type="PROSITE" id="PS00455">
    <property type="entry name" value="AMP_BINDING"/>
    <property type="match status" value="1"/>
</dbReference>
<feature type="domain" description="AMP-binding enzyme C-terminal" evidence="2">
    <location>
        <begin position="424"/>
        <end position="501"/>
    </location>
</feature>
<keyword evidence="4" id="KW-1185">Reference proteome</keyword>
<dbReference type="PANTHER" id="PTHR43767:SF7">
    <property type="entry name" value="MEDIUM_LONG-CHAIN-FATTY-ACID--COA LIGASE FADD8"/>
    <property type="match status" value="1"/>
</dbReference>
<evidence type="ECO:0000313" key="3">
    <source>
        <dbReference type="EMBL" id="MDT9591647.1"/>
    </source>
</evidence>
<protein>
    <submittedName>
        <fullName evidence="3">AMP-binding protein</fullName>
    </submittedName>
</protein>
<gene>
    <name evidence="3" type="ORF">RDV89_01115</name>
</gene>
<sequence length="517" mass="56083">MSTTTTRRAARDLAYRPGVATWVTRHAERFGDKPALVLDDRVLTYADLERRTWQVAHLLRERGVGRGDRVALLHDNHAEFLPAMLAVLRLGAVYVPLNTRLSESETVALVRDSRPVLLVTQDTWSARAAALLAHSGEPFDVLATDGDGWPDTDAPAEPFAVPHFDEDTTAGLFYTSGTTGLPKGAMITHRNIASVATSLAVDLGFHRGDRPLVSLPISVSGAMLAGVLPFLHLGCSIRLLTLGTPEAIAEAIRAYRPSYMASVPTVFKALLDHPAFDGLDLTCFQRVLSAAAPMPVALIERFRERGLDVFVQGYGLTESCGFSSCLMPEDAVRKVGSIGRPMTYSDVRVLVDDREAGPGEIGEICVSGPSVMAGYWERPDERAVVDGWLRTGDLGHVDDEGYLYVTGRLKDMVITGGYNVYPAEVENVLYQLPGVAEAAVVGVPDEHWGERVVAVLRPHADAHDLDAESVRAHCAAHLGDYKRPKEVVLVSEPLPVNPTGKIVKARIREAYAAGSLR</sequence>
<dbReference type="InterPro" id="IPR000873">
    <property type="entry name" value="AMP-dep_synth/lig_dom"/>
</dbReference>
<dbReference type="InterPro" id="IPR042099">
    <property type="entry name" value="ANL_N_sf"/>
</dbReference>